<evidence type="ECO:0000259" key="1">
    <source>
        <dbReference type="Pfam" id="PF13378"/>
    </source>
</evidence>
<name>A0ABD5QAE0_9EURY</name>
<dbReference type="RefSeq" id="WP_224827974.1">
    <property type="nucleotide sequence ID" value="NZ_JAIVEF010000003.1"/>
</dbReference>
<evidence type="ECO:0000313" key="3">
    <source>
        <dbReference type="Proteomes" id="UP001595925"/>
    </source>
</evidence>
<dbReference type="SUPFAM" id="SSF51604">
    <property type="entry name" value="Enolase C-terminal domain-like"/>
    <property type="match status" value="1"/>
</dbReference>
<dbReference type="InterPro" id="IPR036849">
    <property type="entry name" value="Enolase-like_C_sf"/>
</dbReference>
<dbReference type="Gene3D" id="3.20.20.120">
    <property type="entry name" value="Enolase-like C-terminal domain"/>
    <property type="match status" value="1"/>
</dbReference>
<proteinExistence type="predicted"/>
<dbReference type="AlphaFoldDB" id="A0ABD5QAE0"/>
<keyword evidence="3" id="KW-1185">Reference proteome</keyword>
<comment type="caution">
    <text evidence="2">The sequence shown here is derived from an EMBL/GenBank/DDBJ whole genome shotgun (WGS) entry which is preliminary data.</text>
</comment>
<dbReference type="InterPro" id="IPR029065">
    <property type="entry name" value="Enolase_C-like"/>
</dbReference>
<sequence>MIEVTRTDQYVRNNEKRMPFHFGNVVASEGAHHFLEIELEIDGECADGISMVGIAPLWFLKDPDRSLPEQNELLIEVFEAACEHARAVEAQPTAFDLWHSLYERQAEWAEGNEQPPLLWNYGVSMVEQAIVDAVCRHEETTFAEGLRSDALGVEPGRIYDELAGEDVAEYLPDESTREAAVRHTVGLGDPLREGEIASDDRLDDGLPQSLEAYVAEDGVDHFKIKLSADPDRDAERLARIEEVLEESPLESWFCTVDANEGYDSVEAFREQWERHASDPDLAPVMDAVAYVEQPLPRSEALTDGTREVLTDWDGRPPIIIDESDDRLTSAGRALECGYAGTSHKNCKGVFKGVVNACLIEKRRREGDREYVMSGEDLTTIGPVELLHDLAVMGSLGMDHVERNGHHYYRGLSFLPEDLQETLRDAHGDLYRRHEEGFATLDIDDGRMSFGSAVDAPFGRDFDLDPSRFTPLAEWSTDSMYD</sequence>
<accession>A0ABD5QAE0</accession>
<dbReference type="EMBL" id="JBHSJG010000005">
    <property type="protein sequence ID" value="MFC4986490.1"/>
    <property type="molecule type" value="Genomic_DNA"/>
</dbReference>
<dbReference type="Proteomes" id="UP001595925">
    <property type="component" value="Unassembled WGS sequence"/>
</dbReference>
<evidence type="ECO:0000313" key="2">
    <source>
        <dbReference type="EMBL" id="MFC4986490.1"/>
    </source>
</evidence>
<reference evidence="2 3" key="1">
    <citation type="journal article" date="2019" name="Int. J. Syst. Evol. Microbiol.">
        <title>The Global Catalogue of Microorganisms (GCM) 10K type strain sequencing project: providing services to taxonomists for standard genome sequencing and annotation.</title>
        <authorList>
            <consortium name="The Broad Institute Genomics Platform"/>
            <consortium name="The Broad Institute Genome Sequencing Center for Infectious Disease"/>
            <person name="Wu L."/>
            <person name="Ma J."/>
        </authorList>
    </citation>
    <scope>NUCLEOTIDE SEQUENCE [LARGE SCALE GENOMIC DNA]</scope>
    <source>
        <strain evidence="2 3">CGMCC 1.15824</strain>
    </source>
</reference>
<protein>
    <submittedName>
        <fullName evidence="2">Enolase C-terminal domain-like protein</fullName>
    </submittedName>
</protein>
<gene>
    <name evidence="2" type="ORF">ACFPFO_01600</name>
</gene>
<organism evidence="2 3">
    <name type="scientific">Saliphagus infecundisoli</name>
    <dbReference type="NCBI Taxonomy" id="1849069"/>
    <lineage>
        <taxon>Archaea</taxon>
        <taxon>Methanobacteriati</taxon>
        <taxon>Methanobacteriota</taxon>
        <taxon>Stenosarchaea group</taxon>
        <taxon>Halobacteria</taxon>
        <taxon>Halobacteriales</taxon>
        <taxon>Natrialbaceae</taxon>
        <taxon>Saliphagus</taxon>
    </lineage>
</organism>
<feature type="domain" description="Enolase C-terminal" evidence="1">
    <location>
        <begin position="209"/>
        <end position="338"/>
    </location>
</feature>
<dbReference type="Pfam" id="PF13378">
    <property type="entry name" value="MR_MLE_C"/>
    <property type="match status" value="1"/>
</dbReference>